<feature type="compositionally biased region" description="Acidic residues" evidence="1">
    <location>
        <begin position="383"/>
        <end position="395"/>
    </location>
</feature>
<feature type="chain" id="PRO_5045647601" evidence="2">
    <location>
        <begin position="22"/>
        <end position="567"/>
    </location>
</feature>
<comment type="caution">
    <text evidence="3">The sequence shown here is derived from an EMBL/GenBank/DDBJ whole genome shotgun (WGS) entry which is preliminary data.</text>
</comment>
<feature type="region of interest" description="Disordered" evidence="1">
    <location>
        <begin position="380"/>
        <end position="420"/>
    </location>
</feature>
<dbReference type="Proteomes" id="UP000257886">
    <property type="component" value="Unassembled WGS sequence"/>
</dbReference>
<accession>A0ABU5MRW8</accession>
<evidence type="ECO:0000313" key="3">
    <source>
        <dbReference type="EMBL" id="MDZ7545176.1"/>
    </source>
</evidence>
<name>A0ABU5MRW8_9BIFI</name>
<keyword evidence="2" id="KW-0732">Signal</keyword>
<dbReference type="EMBL" id="NNRR02000001">
    <property type="protein sequence ID" value="MDZ7545176.1"/>
    <property type="molecule type" value="Genomic_DNA"/>
</dbReference>
<feature type="compositionally biased region" description="Polar residues" evidence="1">
    <location>
        <begin position="495"/>
        <end position="506"/>
    </location>
</feature>
<evidence type="ECO:0000313" key="4">
    <source>
        <dbReference type="Proteomes" id="UP000257886"/>
    </source>
</evidence>
<evidence type="ECO:0000256" key="2">
    <source>
        <dbReference type="SAM" id="SignalP"/>
    </source>
</evidence>
<gene>
    <name evidence="3" type="ORF">CG393_005880</name>
</gene>
<reference evidence="3 4" key="1">
    <citation type="journal article" date="2021" name="Microb. Ecol.">
        <title>A Generalist Lifestyle Allows Rare Gardnerella spp. to Persist at Low Levels in the Vaginal Microbiome.</title>
        <authorList>
            <person name="Khan S."/>
            <person name="Vancuren S.J."/>
            <person name="Hill J.E."/>
        </authorList>
    </citation>
    <scope>NUCLEOTIDE SEQUENCE [LARGE SCALE GENOMIC DNA]</scope>
    <source>
        <strain evidence="3 4">GH020</strain>
    </source>
</reference>
<keyword evidence="4" id="KW-1185">Reference proteome</keyword>
<feature type="region of interest" description="Disordered" evidence="1">
    <location>
        <begin position="432"/>
        <end position="552"/>
    </location>
</feature>
<feature type="compositionally biased region" description="Polar residues" evidence="1">
    <location>
        <begin position="457"/>
        <end position="468"/>
    </location>
</feature>
<organism evidence="3 4">
    <name type="scientific">Gardnerella piotii</name>
    <dbReference type="NCBI Taxonomy" id="2792977"/>
    <lineage>
        <taxon>Bacteria</taxon>
        <taxon>Bacillati</taxon>
        <taxon>Actinomycetota</taxon>
        <taxon>Actinomycetes</taxon>
        <taxon>Bifidobacteriales</taxon>
        <taxon>Bifidobacteriaceae</taxon>
        <taxon>Gardnerella</taxon>
    </lineage>
</organism>
<protein>
    <submittedName>
        <fullName evidence="3">Cellulosome anchor protein</fullName>
    </submittedName>
</protein>
<feature type="signal peptide" evidence="2">
    <location>
        <begin position="1"/>
        <end position="21"/>
    </location>
</feature>
<evidence type="ECO:0000256" key="1">
    <source>
        <dbReference type="SAM" id="MobiDB-lite"/>
    </source>
</evidence>
<dbReference type="RefSeq" id="WP_116438777.1">
    <property type="nucleotide sequence ID" value="NZ_NNRR02000001.1"/>
</dbReference>
<proteinExistence type="predicted"/>
<feature type="compositionally biased region" description="Polar residues" evidence="1">
    <location>
        <begin position="515"/>
        <end position="526"/>
    </location>
</feature>
<sequence>MKNKTLVAKKLALVVAGLSMAAPCFIAGAPAFADSYASVQRSTNVNLAKLYGTTDGVGLIYKHGNVDKNPLGEGKFAFQLYYDMLMASNNTRMASKTGKLDAASEKLLNSIKEEIRRYEYHFHSFTKEDGEDSYLLEKHWKRIDAAKSQEELKKAYKDLAEAMRFSIRNYSAHYGLNNVTNGMQNPKSNSFVDPTPTKSKFGNYDLSYLDNFSPVVSRDDSYPHAPAPASLSDVDPNLKGNLVLDKSIGAEAGMPSYVRIKTRRIYPNADMNKIISDPLLVLSRAYLYKGSVDDFGDAYGEKPVLLTSSSYKDDDILIAKDYSGDPNNDDLAFDVSIPEGCHGLYTLLLVGENGRQLGWTTINVDKEGESVGDISRGAAIAASDDESTPSEDTPEPELVPSDVTPSEDTPSDFDFSPNFDFAPSEDVIPSDFDFTPSFDVTPSEDVTPSDFDFTPNFDVTPSEDTYTPSDFDFTPNFDVTPSEDTPSDFDFSPSFDVTPSEDTYTPSDFDFTPSFDVTPSEDTYTPSDFDFSPSFDEAPSSDSDSNVMPSDFTFDYNFDAVDARRFD</sequence>